<dbReference type="HOGENOM" id="CLU_097230_0_0_1"/>
<dbReference type="VEuPathDB" id="FungiDB:A1O9_04880"/>
<dbReference type="GeneID" id="25279807"/>
<accession>A0A072PWP8</accession>
<organism evidence="1 2">
    <name type="scientific">Exophiala aquamarina CBS 119918</name>
    <dbReference type="NCBI Taxonomy" id="1182545"/>
    <lineage>
        <taxon>Eukaryota</taxon>
        <taxon>Fungi</taxon>
        <taxon>Dikarya</taxon>
        <taxon>Ascomycota</taxon>
        <taxon>Pezizomycotina</taxon>
        <taxon>Eurotiomycetes</taxon>
        <taxon>Chaetothyriomycetidae</taxon>
        <taxon>Chaetothyriales</taxon>
        <taxon>Herpotrichiellaceae</taxon>
        <taxon>Exophiala</taxon>
    </lineage>
</organism>
<dbReference type="RefSeq" id="XP_013262620.1">
    <property type="nucleotide sequence ID" value="XM_013407166.1"/>
</dbReference>
<gene>
    <name evidence="1" type="ORF">A1O9_04880</name>
</gene>
<reference evidence="1 2" key="1">
    <citation type="submission" date="2013-03" db="EMBL/GenBank/DDBJ databases">
        <title>The Genome Sequence of Exophiala aquamarina CBS 119918.</title>
        <authorList>
            <consortium name="The Broad Institute Genomics Platform"/>
            <person name="Cuomo C."/>
            <person name="de Hoog S."/>
            <person name="Gorbushina A."/>
            <person name="Walker B."/>
            <person name="Young S.K."/>
            <person name="Zeng Q."/>
            <person name="Gargeya S."/>
            <person name="Fitzgerald M."/>
            <person name="Haas B."/>
            <person name="Abouelleil A."/>
            <person name="Allen A.W."/>
            <person name="Alvarado L."/>
            <person name="Arachchi H.M."/>
            <person name="Berlin A.M."/>
            <person name="Chapman S.B."/>
            <person name="Gainer-Dewar J."/>
            <person name="Goldberg J."/>
            <person name="Griggs A."/>
            <person name="Gujja S."/>
            <person name="Hansen M."/>
            <person name="Howarth C."/>
            <person name="Imamovic A."/>
            <person name="Ireland A."/>
            <person name="Larimer J."/>
            <person name="McCowan C."/>
            <person name="Murphy C."/>
            <person name="Pearson M."/>
            <person name="Poon T.W."/>
            <person name="Priest M."/>
            <person name="Roberts A."/>
            <person name="Saif S."/>
            <person name="Shea T."/>
            <person name="Sisk P."/>
            <person name="Sykes S."/>
            <person name="Wortman J."/>
            <person name="Nusbaum C."/>
            <person name="Birren B."/>
        </authorList>
    </citation>
    <scope>NUCLEOTIDE SEQUENCE [LARGE SCALE GENOMIC DNA]</scope>
    <source>
        <strain evidence="1 2">CBS 119918</strain>
    </source>
</reference>
<dbReference type="STRING" id="1182545.A0A072PWP8"/>
<proteinExistence type="predicted"/>
<name>A0A072PWP8_9EURO</name>
<comment type="caution">
    <text evidence="1">The sequence shown here is derived from an EMBL/GenBank/DDBJ whole genome shotgun (WGS) entry which is preliminary data.</text>
</comment>
<dbReference type="AlphaFoldDB" id="A0A072PWP8"/>
<protein>
    <submittedName>
        <fullName evidence="1">Uncharacterized protein</fullName>
    </submittedName>
</protein>
<dbReference type="Proteomes" id="UP000027920">
    <property type="component" value="Unassembled WGS sequence"/>
</dbReference>
<dbReference type="OrthoDB" id="4120486at2759"/>
<keyword evidence="2" id="KW-1185">Reference proteome</keyword>
<dbReference type="EMBL" id="AMGV01000003">
    <property type="protein sequence ID" value="KEF60030.1"/>
    <property type="molecule type" value="Genomic_DNA"/>
</dbReference>
<evidence type="ECO:0000313" key="2">
    <source>
        <dbReference type="Proteomes" id="UP000027920"/>
    </source>
</evidence>
<evidence type="ECO:0000313" key="1">
    <source>
        <dbReference type="EMBL" id="KEF60030.1"/>
    </source>
</evidence>
<sequence length="231" mass="25160">MSPHHSVNKQTNAITITTTITITDTTINDTFITITDTIILSMDNTTLPPAQPDFAVIADVFQTASNEIRKAQNLPAITGGEHILVELQQIGDRLTSLDQNVSAIHRDLTATRQDVTATHQDLTATRQDLTATRQDLLTMMTVANHNNAARVQNTYIANRSESLSPLLNPSNGALIPEFPATSADLGQMARQQVDVVLQQLGLQTANSTNLAARKRMLRAHIGLREIVQAPP</sequence>